<feature type="signal peptide" evidence="3">
    <location>
        <begin position="1"/>
        <end position="19"/>
    </location>
</feature>
<feature type="non-terminal residue" evidence="5">
    <location>
        <position position="1"/>
    </location>
</feature>
<feature type="transmembrane region" description="Helical" evidence="2">
    <location>
        <begin position="319"/>
        <end position="339"/>
    </location>
</feature>
<dbReference type="Proteomes" id="UP001177023">
    <property type="component" value="Unassembled WGS sequence"/>
</dbReference>
<protein>
    <recommendedName>
        <fullName evidence="4">C-type lectin domain-containing protein</fullName>
    </recommendedName>
</protein>
<evidence type="ECO:0000259" key="4">
    <source>
        <dbReference type="PROSITE" id="PS50041"/>
    </source>
</evidence>
<feature type="compositionally biased region" description="Polar residues" evidence="1">
    <location>
        <begin position="586"/>
        <end position="600"/>
    </location>
</feature>
<dbReference type="InterPro" id="IPR050111">
    <property type="entry name" value="C-type_lectin/snaclec_domain"/>
</dbReference>
<dbReference type="InterPro" id="IPR016187">
    <property type="entry name" value="CTDL_fold"/>
</dbReference>
<feature type="domain" description="C-type lectin" evidence="4">
    <location>
        <begin position="173"/>
        <end position="292"/>
    </location>
</feature>
<accession>A0AA36CGW7</accession>
<feature type="compositionally biased region" description="Polar residues" evidence="1">
    <location>
        <begin position="646"/>
        <end position="656"/>
    </location>
</feature>
<keyword evidence="6" id="KW-1185">Reference proteome</keyword>
<comment type="caution">
    <text evidence="5">The sequence shown here is derived from an EMBL/GenBank/DDBJ whole genome shotgun (WGS) entry which is preliminary data.</text>
</comment>
<evidence type="ECO:0000256" key="1">
    <source>
        <dbReference type="SAM" id="MobiDB-lite"/>
    </source>
</evidence>
<proteinExistence type="predicted"/>
<name>A0AA36CGW7_9BILA</name>
<dbReference type="InterPro" id="IPR019428">
    <property type="entry name" value="7TM_GPCR_serpentine_rcpt_Str"/>
</dbReference>
<dbReference type="Pfam" id="PF00059">
    <property type="entry name" value="Lectin_C"/>
    <property type="match status" value="2"/>
</dbReference>
<dbReference type="SMART" id="SM00034">
    <property type="entry name" value="CLECT"/>
    <property type="match status" value="2"/>
</dbReference>
<feature type="domain" description="C-type lectin" evidence="4">
    <location>
        <begin position="35"/>
        <end position="144"/>
    </location>
</feature>
<feature type="chain" id="PRO_5041280476" description="C-type lectin domain-containing protein" evidence="3">
    <location>
        <begin position="20"/>
        <end position="656"/>
    </location>
</feature>
<evidence type="ECO:0000256" key="3">
    <source>
        <dbReference type="SAM" id="SignalP"/>
    </source>
</evidence>
<organism evidence="5 6">
    <name type="scientific">Mesorhabditis spiculigera</name>
    <dbReference type="NCBI Taxonomy" id="96644"/>
    <lineage>
        <taxon>Eukaryota</taxon>
        <taxon>Metazoa</taxon>
        <taxon>Ecdysozoa</taxon>
        <taxon>Nematoda</taxon>
        <taxon>Chromadorea</taxon>
        <taxon>Rhabditida</taxon>
        <taxon>Rhabditina</taxon>
        <taxon>Rhabditomorpha</taxon>
        <taxon>Rhabditoidea</taxon>
        <taxon>Rhabditidae</taxon>
        <taxon>Mesorhabditinae</taxon>
        <taxon>Mesorhabditis</taxon>
    </lineage>
</organism>
<keyword evidence="2" id="KW-0812">Transmembrane</keyword>
<evidence type="ECO:0000313" key="5">
    <source>
        <dbReference type="EMBL" id="CAJ0568173.1"/>
    </source>
</evidence>
<keyword evidence="2" id="KW-1133">Transmembrane helix</keyword>
<dbReference type="InterPro" id="IPR016186">
    <property type="entry name" value="C-type_lectin-like/link_sf"/>
</dbReference>
<dbReference type="PANTHER" id="PTHR22803">
    <property type="entry name" value="MANNOSE, PHOSPHOLIPASE, LECTIN RECEPTOR RELATED"/>
    <property type="match status" value="1"/>
</dbReference>
<sequence>MLVNILYAGLLALCQVARGQYCPPGSDYVDGLDECVLFNDVAIGWDGAEHICNEYHGHLVSLKSAFEISVVSSYAMRDLKGGQAYIGLFRNATNKDWTWADTYSVNYFKWASGQPGTANCVVLDVAEMAWRTVDCSVAYPFICTFSKYAITTPWTTTGKDMSTCPSGWHLNNDTKMCYGVGYDKTYNDAEKFCNSFNGHLASVHSDAENDFIKDLTYDDSCERSENNYIRGTTILGGQIDVKTNKVEWWADNSTTDYTKELCGSAGSGPNGNTILMSSYPETCYFCANGKWSTNPFERDQEVFPTFVCKTAANLGEYKWVFFGCSLSNCILSTGLLMVMPNVLKHNSAYEYSLVTTANPLMTFVSDDTCSVVFNAVYLRQTQANLLSICIVPLNRFVHVVWKQKRFSGKAWVLIVVGILLRVALVITELLELVVHVFRLDYANSNSLCSLSANFVQIGDWISTLSLLSYPVFCVIKLLLFVRSSQSSIRGSVSQQVIQRQRSILLAIIIQSLAPLLTYLPLFSLTLIVDSPSMEKPGRGWATMNIVHYAMSWSPTIDAVATICCLKSYRRAFLNCFSLFRRRSNKTSDGGNIGANSQASPSMLKRGVSPMPAERPRTASELAQEARREDSYHLDTRENSARGPRTLSAQNLTEVAV</sequence>
<reference evidence="5" key="1">
    <citation type="submission" date="2023-06" db="EMBL/GenBank/DDBJ databases">
        <authorList>
            <person name="Delattre M."/>
        </authorList>
    </citation>
    <scope>NUCLEOTIDE SEQUENCE</scope>
    <source>
        <strain evidence="5">AF72</strain>
    </source>
</reference>
<feature type="transmembrane region" description="Helical" evidence="2">
    <location>
        <begin position="411"/>
        <end position="437"/>
    </location>
</feature>
<dbReference type="EMBL" id="CATQJA010001677">
    <property type="protein sequence ID" value="CAJ0568173.1"/>
    <property type="molecule type" value="Genomic_DNA"/>
</dbReference>
<dbReference type="Pfam" id="PF10326">
    <property type="entry name" value="7TM_GPCR_Str"/>
    <property type="match status" value="1"/>
</dbReference>
<feature type="transmembrane region" description="Helical" evidence="2">
    <location>
        <begin position="502"/>
        <end position="525"/>
    </location>
</feature>
<keyword evidence="2" id="KW-0472">Membrane</keyword>
<feature type="compositionally biased region" description="Basic and acidic residues" evidence="1">
    <location>
        <begin position="613"/>
        <end position="639"/>
    </location>
</feature>
<dbReference type="Gene3D" id="1.20.1070.10">
    <property type="entry name" value="Rhodopsin 7-helix transmembrane proteins"/>
    <property type="match status" value="1"/>
</dbReference>
<keyword evidence="3" id="KW-0732">Signal</keyword>
<dbReference type="Gene3D" id="3.10.100.10">
    <property type="entry name" value="Mannose-Binding Protein A, subunit A"/>
    <property type="match status" value="2"/>
</dbReference>
<evidence type="ECO:0000313" key="6">
    <source>
        <dbReference type="Proteomes" id="UP001177023"/>
    </source>
</evidence>
<dbReference type="SUPFAM" id="SSF81321">
    <property type="entry name" value="Family A G protein-coupled receptor-like"/>
    <property type="match status" value="1"/>
</dbReference>
<gene>
    <name evidence="5" type="ORF">MSPICULIGERA_LOCUS6699</name>
</gene>
<dbReference type="PROSITE" id="PS50041">
    <property type="entry name" value="C_TYPE_LECTIN_2"/>
    <property type="match status" value="2"/>
</dbReference>
<dbReference type="AlphaFoldDB" id="A0AA36CGW7"/>
<dbReference type="SUPFAM" id="SSF56436">
    <property type="entry name" value="C-type lectin-like"/>
    <property type="match status" value="2"/>
</dbReference>
<evidence type="ECO:0000256" key="2">
    <source>
        <dbReference type="SAM" id="Phobius"/>
    </source>
</evidence>
<feature type="region of interest" description="Disordered" evidence="1">
    <location>
        <begin position="585"/>
        <end position="656"/>
    </location>
</feature>
<dbReference type="InterPro" id="IPR001304">
    <property type="entry name" value="C-type_lectin-like"/>
</dbReference>
<feature type="transmembrane region" description="Helical" evidence="2">
    <location>
        <begin position="457"/>
        <end position="481"/>
    </location>
</feature>
<dbReference type="CDD" id="cd00037">
    <property type="entry name" value="CLECT"/>
    <property type="match status" value="2"/>
</dbReference>